<dbReference type="SUPFAM" id="SSF160443">
    <property type="entry name" value="SMR domain-like"/>
    <property type="match status" value="1"/>
</dbReference>
<sequence>MSKRPPAPDDDETELFRREMASATPLRHDRAEPFRRRLPPVPLPPRPGQESDPGDDLRDLNIETGDELLFMRPGVQNRLFQELRRGHLPPQESLDLHGLRVAEARSTLARFLAYARHHRLRVVHIIHGKGFGSEGRQPILKQKVNQWLRQRREVLAFCSAPRFDGGMGAVYVLLSRKAEP</sequence>
<organism evidence="3">
    <name type="scientific">Sedimenticola thiotaurini</name>
    <dbReference type="NCBI Taxonomy" id="1543721"/>
    <lineage>
        <taxon>Bacteria</taxon>
        <taxon>Pseudomonadati</taxon>
        <taxon>Pseudomonadota</taxon>
        <taxon>Gammaproteobacteria</taxon>
        <taxon>Chromatiales</taxon>
        <taxon>Sedimenticolaceae</taxon>
        <taxon>Sedimenticola</taxon>
    </lineage>
</organism>
<dbReference type="PANTHER" id="PTHR35562:SF2">
    <property type="entry name" value="DNA ENDONUCLEASE SMRA-RELATED"/>
    <property type="match status" value="1"/>
</dbReference>
<evidence type="ECO:0000259" key="2">
    <source>
        <dbReference type="PROSITE" id="PS50828"/>
    </source>
</evidence>
<comment type="caution">
    <text evidence="3">The sequence shown here is derived from an EMBL/GenBank/DDBJ whole genome shotgun (WGS) entry which is preliminary data.</text>
</comment>
<dbReference type="Gene3D" id="3.30.1370.110">
    <property type="match status" value="1"/>
</dbReference>
<protein>
    <submittedName>
        <fullName evidence="3">DNA mismatch repair protein MutS</fullName>
    </submittedName>
</protein>
<dbReference type="EMBL" id="DRKP01000007">
    <property type="protein sequence ID" value="HEB94928.1"/>
    <property type="molecule type" value="Genomic_DNA"/>
</dbReference>
<proteinExistence type="predicted"/>
<reference evidence="3" key="1">
    <citation type="journal article" date="2020" name="mSystems">
        <title>Genome- and Community-Level Interaction Insights into Carbon Utilization and Element Cycling Functions of Hydrothermarchaeota in Hydrothermal Sediment.</title>
        <authorList>
            <person name="Zhou Z."/>
            <person name="Liu Y."/>
            <person name="Xu W."/>
            <person name="Pan J."/>
            <person name="Luo Z.H."/>
            <person name="Li M."/>
        </authorList>
    </citation>
    <scope>NUCLEOTIDE SEQUENCE [LARGE SCALE GENOMIC DNA]</scope>
    <source>
        <strain evidence="3">HyVt-443</strain>
    </source>
</reference>
<dbReference type="InterPro" id="IPR002625">
    <property type="entry name" value="Smr_dom"/>
</dbReference>
<name>A0A831RI13_9GAMM</name>
<evidence type="ECO:0000313" key="3">
    <source>
        <dbReference type="EMBL" id="HEB94928.1"/>
    </source>
</evidence>
<dbReference type="Proteomes" id="UP000886251">
    <property type="component" value="Unassembled WGS sequence"/>
</dbReference>
<accession>A0A831RI13</accession>
<dbReference type="PANTHER" id="PTHR35562">
    <property type="entry name" value="DNA ENDONUCLEASE SMRA-RELATED"/>
    <property type="match status" value="1"/>
</dbReference>
<feature type="compositionally biased region" description="Basic and acidic residues" evidence="1">
    <location>
        <begin position="14"/>
        <end position="35"/>
    </location>
</feature>
<feature type="region of interest" description="Disordered" evidence="1">
    <location>
        <begin position="1"/>
        <end position="58"/>
    </location>
</feature>
<evidence type="ECO:0000256" key="1">
    <source>
        <dbReference type="SAM" id="MobiDB-lite"/>
    </source>
</evidence>
<dbReference type="Pfam" id="PF01713">
    <property type="entry name" value="Smr"/>
    <property type="match status" value="1"/>
</dbReference>
<dbReference type="PROSITE" id="PS50828">
    <property type="entry name" value="SMR"/>
    <property type="match status" value="1"/>
</dbReference>
<gene>
    <name evidence="3" type="ORF">ENI96_00685</name>
</gene>
<dbReference type="AlphaFoldDB" id="A0A831RI13"/>
<dbReference type="InterPro" id="IPR036063">
    <property type="entry name" value="Smr_dom_sf"/>
</dbReference>
<feature type="domain" description="Smr" evidence="2">
    <location>
        <begin position="94"/>
        <end position="175"/>
    </location>
</feature>
<dbReference type="SMART" id="SM00463">
    <property type="entry name" value="SMR"/>
    <property type="match status" value="1"/>
</dbReference>